<dbReference type="RefSeq" id="WP_073292233.1">
    <property type="nucleotide sequence ID" value="NZ_BDEO01000012.1"/>
</dbReference>
<keyword evidence="2" id="KW-1185">Reference proteome</keyword>
<protein>
    <submittedName>
        <fullName evidence="1">Uncharacterized protein</fullName>
    </submittedName>
</protein>
<evidence type="ECO:0000313" key="2">
    <source>
        <dbReference type="Proteomes" id="UP000184248"/>
    </source>
</evidence>
<evidence type="ECO:0000313" key="1">
    <source>
        <dbReference type="EMBL" id="SHL26292.1"/>
    </source>
</evidence>
<dbReference type="AlphaFoldDB" id="A0A1M6Z791"/>
<sequence>MDDETPPDLTHWKTVMEFTVEQAALLVAGIDPFDHNLRSARASYHSRWKRAHGVALGLVSAIRQGTLPTVVCQAEGEGFGPAFPIKHNDRSEEISIQSTTITRASLMS</sequence>
<organism evidence="1 2">
    <name type="scientific">Halomonas caseinilytica</name>
    <dbReference type="NCBI Taxonomy" id="438744"/>
    <lineage>
        <taxon>Bacteria</taxon>
        <taxon>Pseudomonadati</taxon>
        <taxon>Pseudomonadota</taxon>
        <taxon>Gammaproteobacteria</taxon>
        <taxon>Oceanospirillales</taxon>
        <taxon>Halomonadaceae</taxon>
        <taxon>Halomonas</taxon>
    </lineage>
</organism>
<name>A0A1M6Z791_9GAMM</name>
<gene>
    <name evidence="1" type="ORF">SAMN05192556_11047</name>
</gene>
<proteinExistence type="predicted"/>
<reference evidence="2" key="1">
    <citation type="submission" date="2016-11" db="EMBL/GenBank/DDBJ databases">
        <authorList>
            <person name="Varghese N."/>
            <person name="Submissions S."/>
        </authorList>
    </citation>
    <scope>NUCLEOTIDE SEQUENCE [LARGE SCALE GENOMIC DNA]</scope>
    <source>
        <strain evidence="2">ALO Sharm</strain>
    </source>
</reference>
<dbReference type="EMBL" id="FRAL01000010">
    <property type="protein sequence ID" value="SHL26292.1"/>
    <property type="molecule type" value="Genomic_DNA"/>
</dbReference>
<dbReference type="Proteomes" id="UP000184248">
    <property type="component" value="Unassembled WGS sequence"/>
</dbReference>
<dbReference type="OrthoDB" id="6429110at2"/>
<accession>A0A1M6Z791</accession>